<protein>
    <recommendedName>
        <fullName evidence="4">Cell shape-determining protein</fullName>
    </recommendedName>
</protein>
<feature type="transmembrane region" description="Helical" evidence="1">
    <location>
        <begin position="5"/>
        <end position="22"/>
    </location>
</feature>
<reference evidence="2" key="1">
    <citation type="submission" date="2020-08" db="EMBL/GenBank/DDBJ databases">
        <title>Genome public.</title>
        <authorList>
            <person name="Liu C."/>
            <person name="Sun Q."/>
        </authorList>
    </citation>
    <scope>NUCLEOTIDE SEQUENCE</scope>
    <source>
        <strain evidence="2">NSJ-54</strain>
    </source>
</reference>
<name>A0A926IAN4_9FIRM</name>
<keyword evidence="1" id="KW-0812">Transmembrane</keyword>
<feature type="transmembrane region" description="Helical" evidence="1">
    <location>
        <begin position="79"/>
        <end position="101"/>
    </location>
</feature>
<dbReference type="RefSeq" id="WP_262396389.1">
    <property type="nucleotide sequence ID" value="NZ_JACRTC010000001.1"/>
</dbReference>
<gene>
    <name evidence="2" type="ORF">H8709_00365</name>
</gene>
<evidence type="ECO:0008006" key="4">
    <source>
        <dbReference type="Google" id="ProtNLM"/>
    </source>
</evidence>
<evidence type="ECO:0000313" key="3">
    <source>
        <dbReference type="Proteomes" id="UP000660861"/>
    </source>
</evidence>
<dbReference type="EMBL" id="JACRTC010000001">
    <property type="protein sequence ID" value="MBC8569282.1"/>
    <property type="molecule type" value="Genomic_DNA"/>
</dbReference>
<evidence type="ECO:0000313" key="2">
    <source>
        <dbReference type="EMBL" id="MBC8569282.1"/>
    </source>
</evidence>
<accession>A0A926IAN4</accession>
<evidence type="ECO:0000256" key="1">
    <source>
        <dbReference type="SAM" id="Phobius"/>
    </source>
</evidence>
<proteinExistence type="predicted"/>
<comment type="caution">
    <text evidence="2">The sequence shown here is derived from an EMBL/GenBank/DDBJ whole genome shotgun (WGS) entry which is preliminary data.</text>
</comment>
<keyword evidence="1" id="KW-1133">Transmembrane helix</keyword>
<keyword evidence="1" id="KW-0472">Membrane</keyword>
<keyword evidence="3" id="KW-1185">Reference proteome</keyword>
<dbReference type="Proteomes" id="UP000660861">
    <property type="component" value="Unassembled WGS sequence"/>
</dbReference>
<sequence length="548" mass="60829">MKKKVIVYGVITLLIGLYVFIQAPVLNPLYFDGAFFYCAVITIYILAAAVLKFSKITVEKPSQERPLNVVPKLNFPKKVIFIAAAPWVLLILCSIASSVLFNVSAFRDQLGEPETRVFESDMQAVDTRQIPIVDVELAAKLADKKLGERPALGSQVVLGEPTIQMVDGKLVWVVPLQHSGFFKWITNLDGTPGYIVVSATNMTDVQYVEGHKIKYQPSAFLLQNLHRYLRFHSALFTGITDYSFELNDDGVPYWVATTYRNRRFFSLPEATGVILLNATTGEATQYAIDDVPEWVDRVQPEDFVTTQINNKGEYVHGIFNFANKDKYRTSEGHIIVYNEGKCYLFTGLTSVGGDDSAIGFIMVDMVTKESHLYQMAGATEKAAQQSAEGKVQHLAYKASFPLIINVEGQPTYFMTLKDNAGLVKQYAMVNVSDYSVVGVGETISATVKNYEQTLRNSSGSASFDNTAEKEELTGKVLRIASEFDGSSTVYKIILEEHANMIFLVPADLSNELALTREGDGVSIEYAKGEEEGGIYTALSFDNTEFRQS</sequence>
<feature type="transmembrane region" description="Helical" evidence="1">
    <location>
        <begin position="34"/>
        <end position="58"/>
    </location>
</feature>
<dbReference type="AlphaFoldDB" id="A0A926IAN4"/>
<organism evidence="2 3">
    <name type="scientific">Zongyangia hominis</name>
    <dbReference type="NCBI Taxonomy" id="2763677"/>
    <lineage>
        <taxon>Bacteria</taxon>
        <taxon>Bacillati</taxon>
        <taxon>Bacillota</taxon>
        <taxon>Clostridia</taxon>
        <taxon>Eubacteriales</taxon>
        <taxon>Oscillospiraceae</taxon>
        <taxon>Zongyangia</taxon>
    </lineage>
</organism>